<evidence type="ECO:0000259" key="1">
    <source>
        <dbReference type="Pfam" id="PF00535"/>
    </source>
</evidence>
<dbReference type="AlphaFoldDB" id="A0A417XXK0"/>
<dbReference type="SUPFAM" id="SSF53448">
    <property type="entry name" value="Nucleotide-diphospho-sugar transferases"/>
    <property type="match status" value="1"/>
</dbReference>
<sequence length="278" mass="28966">MLHIVIPAYNEELRLPRTLRALRRYVAARRSVLGEVEVIVVDNGSTDRTAEVAHAAATPALPVRVVHCGRRGKGAAVRAGLLASDAELVAFMDADGATDLAAIDDAWRRIHLGADVVIGSRGLAHSVAEVRSCRTRAAGAAAYRRIARLLVPGIADTQCGFKLMRGAFARAVAGDLAATGFSFDVELLVRLRAVGARIAEIPVAWTDVPGSTFVPARHGAGAFTELAAIAWRTRHLGAPVAGRAAVGVRVQSPMPLPAPVALPVALAVPAAASLLGEA</sequence>
<proteinExistence type="predicted"/>
<dbReference type="OrthoDB" id="2369748at2"/>
<dbReference type="EMBL" id="QXGH01000026">
    <property type="protein sequence ID" value="RHW25122.1"/>
    <property type="molecule type" value="Genomic_DNA"/>
</dbReference>
<evidence type="ECO:0000313" key="3">
    <source>
        <dbReference type="Proteomes" id="UP000283644"/>
    </source>
</evidence>
<organism evidence="2 3">
    <name type="scientific">Nocardioides immobilis</name>
    <dbReference type="NCBI Taxonomy" id="2049295"/>
    <lineage>
        <taxon>Bacteria</taxon>
        <taxon>Bacillati</taxon>
        <taxon>Actinomycetota</taxon>
        <taxon>Actinomycetes</taxon>
        <taxon>Propionibacteriales</taxon>
        <taxon>Nocardioidaceae</taxon>
        <taxon>Nocardioides</taxon>
    </lineage>
</organism>
<dbReference type="PANTHER" id="PTHR10859:SF91">
    <property type="entry name" value="DOLICHYL-PHOSPHATE BETA-GLUCOSYLTRANSFERASE"/>
    <property type="match status" value="1"/>
</dbReference>
<dbReference type="InterPro" id="IPR001173">
    <property type="entry name" value="Glyco_trans_2-like"/>
</dbReference>
<reference evidence="2 3" key="1">
    <citation type="submission" date="2018-09" db="EMBL/GenBank/DDBJ databases">
        <title>Genome sequencing of Nocardioides immobilis CCTCC AB 2017083 for comparison to Nocardioides silvaticus.</title>
        <authorList>
            <person name="Li C."/>
            <person name="Wang G."/>
        </authorList>
    </citation>
    <scope>NUCLEOTIDE SEQUENCE [LARGE SCALE GENOMIC DNA]</scope>
    <source>
        <strain evidence="2 3">CCTCC AB 2017083</strain>
    </source>
</reference>
<keyword evidence="2" id="KW-0808">Transferase</keyword>
<dbReference type="Gene3D" id="3.90.550.10">
    <property type="entry name" value="Spore Coat Polysaccharide Biosynthesis Protein SpsA, Chain A"/>
    <property type="match status" value="1"/>
</dbReference>
<comment type="caution">
    <text evidence="2">The sequence shown here is derived from an EMBL/GenBank/DDBJ whole genome shotgun (WGS) entry which is preliminary data.</text>
</comment>
<keyword evidence="3" id="KW-1185">Reference proteome</keyword>
<dbReference type="Proteomes" id="UP000283644">
    <property type="component" value="Unassembled WGS sequence"/>
</dbReference>
<gene>
    <name evidence="2" type="ORF">D0Z08_20725</name>
</gene>
<name>A0A417XXK0_9ACTN</name>
<dbReference type="Pfam" id="PF00535">
    <property type="entry name" value="Glycos_transf_2"/>
    <property type="match status" value="1"/>
</dbReference>
<accession>A0A417XXK0</accession>
<evidence type="ECO:0000313" key="2">
    <source>
        <dbReference type="EMBL" id="RHW25122.1"/>
    </source>
</evidence>
<dbReference type="RefSeq" id="WP_118927170.1">
    <property type="nucleotide sequence ID" value="NZ_QXGH01000026.1"/>
</dbReference>
<dbReference type="InterPro" id="IPR029044">
    <property type="entry name" value="Nucleotide-diphossugar_trans"/>
</dbReference>
<protein>
    <submittedName>
        <fullName evidence="2">Glycosyltransferase</fullName>
    </submittedName>
</protein>
<feature type="domain" description="Glycosyltransferase 2-like" evidence="1">
    <location>
        <begin position="4"/>
        <end position="124"/>
    </location>
</feature>
<dbReference type="PANTHER" id="PTHR10859">
    <property type="entry name" value="GLYCOSYL TRANSFERASE"/>
    <property type="match status" value="1"/>
</dbReference>
<dbReference type="GO" id="GO:0016740">
    <property type="term" value="F:transferase activity"/>
    <property type="evidence" value="ECO:0007669"/>
    <property type="project" value="UniProtKB-KW"/>
</dbReference>
<dbReference type="GO" id="GO:0006487">
    <property type="term" value="P:protein N-linked glycosylation"/>
    <property type="evidence" value="ECO:0007669"/>
    <property type="project" value="TreeGrafter"/>
</dbReference>